<dbReference type="GO" id="GO:0005737">
    <property type="term" value="C:cytoplasm"/>
    <property type="evidence" value="ECO:0007669"/>
    <property type="project" value="TreeGrafter"/>
</dbReference>
<dbReference type="InParanoid" id="A0A673BCF0"/>
<dbReference type="PANTHER" id="PTHR47695:SF5">
    <property type="entry name" value="DISABLED HOMOLOG 2"/>
    <property type="match status" value="1"/>
</dbReference>
<evidence type="ECO:0008006" key="3">
    <source>
        <dbReference type="Google" id="ProtNLM"/>
    </source>
</evidence>
<dbReference type="Gene3D" id="2.30.29.30">
    <property type="entry name" value="Pleckstrin-homology domain (PH domain)/Phosphotyrosine-binding domain (PTB)"/>
    <property type="match status" value="1"/>
</dbReference>
<keyword evidence="2" id="KW-1185">Reference proteome</keyword>
<evidence type="ECO:0000313" key="1">
    <source>
        <dbReference type="Ensembl" id="ENSSORP00005040146.1"/>
    </source>
</evidence>
<evidence type="ECO:0000313" key="2">
    <source>
        <dbReference type="Proteomes" id="UP000472271"/>
    </source>
</evidence>
<dbReference type="GO" id="GO:0045807">
    <property type="term" value="P:positive regulation of endocytosis"/>
    <property type="evidence" value="ECO:0007669"/>
    <property type="project" value="TreeGrafter"/>
</dbReference>
<reference evidence="1" key="1">
    <citation type="submission" date="2019-06" db="EMBL/GenBank/DDBJ databases">
        <authorList>
            <consortium name="Wellcome Sanger Institute Data Sharing"/>
        </authorList>
    </citation>
    <scope>NUCLEOTIDE SEQUENCE [LARGE SCALE GENOMIC DNA]</scope>
</reference>
<dbReference type="InterPro" id="IPR011993">
    <property type="entry name" value="PH-like_dom_sf"/>
</dbReference>
<dbReference type="SUPFAM" id="SSF50729">
    <property type="entry name" value="PH domain-like"/>
    <property type="match status" value="1"/>
</dbReference>
<name>A0A673BCF0_9TELE</name>
<dbReference type="GO" id="GO:0038024">
    <property type="term" value="F:cargo receptor activity"/>
    <property type="evidence" value="ECO:0007669"/>
    <property type="project" value="TreeGrafter"/>
</dbReference>
<organism evidence="1 2">
    <name type="scientific">Sphaeramia orbicularis</name>
    <name type="common">orbiculate cardinalfish</name>
    <dbReference type="NCBI Taxonomy" id="375764"/>
    <lineage>
        <taxon>Eukaryota</taxon>
        <taxon>Metazoa</taxon>
        <taxon>Chordata</taxon>
        <taxon>Craniata</taxon>
        <taxon>Vertebrata</taxon>
        <taxon>Euteleostomi</taxon>
        <taxon>Actinopterygii</taxon>
        <taxon>Neopterygii</taxon>
        <taxon>Teleostei</taxon>
        <taxon>Neoteleostei</taxon>
        <taxon>Acanthomorphata</taxon>
        <taxon>Gobiaria</taxon>
        <taxon>Kurtiformes</taxon>
        <taxon>Apogonoidei</taxon>
        <taxon>Apogonidae</taxon>
        <taxon>Apogoninae</taxon>
        <taxon>Sphaeramia</taxon>
    </lineage>
</organism>
<dbReference type="AlphaFoldDB" id="A0A673BCF0"/>
<accession>A0A673BCF0</accession>
<dbReference type="PANTHER" id="PTHR47695">
    <property type="entry name" value="PID DOMAIN-CONTAINING PROTEIN"/>
    <property type="match status" value="1"/>
</dbReference>
<dbReference type="Pfam" id="PF21792">
    <property type="entry name" value="DAB2_SBM"/>
    <property type="match status" value="1"/>
</dbReference>
<dbReference type="GO" id="GO:0090090">
    <property type="term" value="P:negative regulation of canonical Wnt signaling pathway"/>
    <property type="evidence" value="ECO:0007669"/>
    <property type="project" value="TreeGrafter"/>
</dbReference>
<dbReference type="Proteomes" id="UP000472271">
    <property type="component" value="Chromosome 4"/>
</dbReference>
<sequence length="151" mass="17169">IHLTLNCEPVNILRADLFMHLHHYHTITQTHLHRLTLYLLSSYFPGATRTLGDTTSRFHGDGVRYKAKLIGVDPVPSAEGEKMCWDSMMKLKGIEVASRKQGKHKQRNSTIVPFTFTQKGVGRSAIDLIPPPLPKTLIIIYIYRVGKQHLQ</sequence>
<dbReference type="GO" id="GO:0010718">
    <property type="term" value="P:positive regulation of epithelial to mesenchymal transition"/>
    <property type="evidence" value="ECO:0007669"/>
    <property type="project" value="TreeGrafter"/>
</dbReference>
<reference evidence="1" key="3">
    <citation type="submission" date="2025-09" db="UniProtKB">
        <authorList>
            <consortium name="Ensembl"/>
        </authorList>
    </citation>
    <scope>IDENTIFICATION</scope>
</reference>
<dbReference type="InterPro" id="IPR048559">
    <property type="entry name" value="DAB1/2_SBM"/>
</dbReference>
<dbReference type="GO" id="GO:0006898">
    <property type="term" value="P:receptor-mediated endocytosis"/>
    <property type="evidence" value="ECO:0007669"/>
    <property type="project" value="TreeGrafter"/>
</dbReference>
<protein>
    <recommendedName>
        <fullName evidence="3">PID domain-containing protein</fullName>
    </recommendedName>
</protein>
<proteinExistence type="predicted"/>
<reference evidence="1" key="2">
    <citation type="submission" date="2025-08" db="UniProtKB">
        <authorList>
            <consortium name="Ensembl"/>
        </authorList>
    </citation>
    <scope>IDENTIFICATION</scope>
</reference>
<dbReference type="GO" id="GO:0035615">
    <property type="term" value="F:clathrin adaptor activity"/>
    <property type="evidence" value="ECO:0007669"/>
    <property type="project" value="TreeGrafter"/>
</dbReference>
<dbReference type="GO" id="GO:0005905">
    <property type="term" value="C:clathrin-coated pit"/>
    <property type="evidence" value="ECO:0007669"/>
    <property type="project" value="TreeGrafter"/>
</dbReference>
<dbReference type="Ensembl" id="ENSSORT00005041183.1">
    <property type="protein sequence ID" value="ENSSORP00005040146.1"/>
    <property type="gene ID" value="ENSSORG00005018723.1"/>
</dbReference>